<proteinExistence type="predicted"/>
<dbReference type="Proteomes" id="UP000727407">
    <property type="component" value="Unassembled WGS sequence"/>
</dbReference>
<keyword evidence="2" id="KW-1185">Reference proteome</keyword>
<comment type="caution">
    <text evidence="1">The sequence shown here is derived from an EMBL/GenBank/DDBJ whole genome shotgun (WGS) entry which is preliminary data.</text>
</comment>
<evidence type="ECO:0000313" key="1">
    <source>
        <dbReference type="EMBL" id="KAF5905983.1"/>
    </source>
</evidence>
<evidence type="ECO:0000313" key="2">
    <source>
        <dbReference type="Proteomes" id="UP000727407"/>
    </source>
</evidence>
<reference evidence="1" key="1">
    <citation type="submission" date="2020-07" db="EMBL/GenBank/DDBJ databases">
        <title>Clarias magur genome sequencing, assembly and annotation.</title>
        <authorList>
            <person name="Kushwaha B."/>
            <person name="Kumar R."/>
            <person name="Das P."/>
            <person name="Joshi C.G."/>
            <person name="Kumar D."/>
            <person name="Nagpure N.S."/>
            <person name="Pandey M."/>
            <person name="Agarwal S."/>
            <person name="Srivastava S."/>
            <person name="Singh M."/>
            <person name="Sahoo L."/>
            <person name="Jayasankar P."/>
            <person name="Meher P.K."/>
            <person name="Koringa P.G."/>
            <person name="Iquebal M.A."/>
            <person name="Das S.P."/>
            <person name="Bit A."/>
            <person name="Patnaik S."/>
            <person name="Patel N."/>
            <person name="Shah T.M."/>
            <person name="Hinsu A."/>
            <person name="Jena J.K."/>
        </authorList>
    </citation>
    <scope>NUCLEOTIDE SEQUENCE</scope>
    <source>
        <strain evidence="1">CIFAMagur01</strain>
        <tissue evidence="1">Testis</tissue>
    </source>
</reference>
<protein>
    <submittedName>
        <fullName evidence="1">Myosin-2 heavy chain-like</fullName>
    </submittedName>
</protein>
<accession>A0A8J4UCH2</accession>
<sequence length="205" mass="23494">MRNCELKEIDFTTTIQMLVKGMDAMGKVKEQWEKMMHFFQMVSNIVKTSLTRTLKNFVTTSEKTQSLSYNTKLFSKDLLYTQAFQATNISNLVHMISATYTEVSTKHIMDHVSSLGKLMAMDKERPEFLSERKILQNSCDEAQKAILLLVLKNKQEFERKSAARIEKIDKELLAILPPAAPEEIKSILDAVKSGFTEEEEEAVYV</sequence>
<dbReference type="PANTHER" id="PTHR33488">
    <property type="entry name" value="ZGC:162509"/>
    <property type="match status" value="1"/>
</dbReference>
<gene>
    <name evidence="1" type="ORF">DAT39_004287</name>
</gene>
<dbReference type="PANTHER" id="PTHR33488:SF2">
    <property type="entry name" value="EARLY ENDOSOME ANTIGEN 1-LIKE"/>
    <property type="match status" value="1"/>
</dbReference>
<organism evidence="1 2">
    <name type="scientific">Clarias magur</name>
    <name type="common">Asian catfish</name>
    <name type="synonym">Macropteronotus magur</name>
    <dbReference type="NCBI Taxonomy" id="1594786"/>
    <lineage>
        <taxon>Eukaryota</taxon>
        <taxon>Metazoa</taxon>
        <taxon>Chordata</taxon>
        <taxon>Craniata</taxon>
        <taxon>Vertebrata</taxon>
        <taxon>Euteleostomi</taxon>
        <taxon>Actinopterygii</taxon>
        <taxon>Neopterygii</taxon>
        <taxon>Teleostei</taxon>
        <taxon>Ostariophysi</taxon>
        <taxon>Siluriformes</taxon>
        <taxon>Clariidae</taxon>
        <taxon>Clarias</taxon>
    </lineage>
</organism>
<dbReference type="OrthoDB" id="5406275at2759"/>
<dbReference type="AlphaFoldDB" id="A0A8J4UCH2"/>
<dbReference type="EMBL" id="QNUK01000038">
    <property type="protein sequence ID" value="KAF5905983.1"/>
    <property type="molecule type" value="Genomic_DNA"/>
</dbReference>
<name>A0A8J4UCH2_CLAMG</name>